<accession>B1WQ93</accession>
<organism evidence="1 2">
    <name type="scientific">Crocosphaera subtropica (strain ATCC 51142 / BH68)</name>
    <name type="common">Cyanothece sp. (strain ATCC 51142)</name>
    <dbReference type="NCBI Taxonomy" id="43989"/>
    <lineage>
        <taxon>Bacteria</taxon>
        <taxon>Bacillati</taxon>
        <taxon>Cyanobacteriota</taxon>
        <taxon>Cyanophyceae</taxon>
        <taxon>Oscillatoriophycideae</taxon>
        <taxon>Chroococcales</taxon>
        <taxon>Aphanothecaceae</taxon>
        <taxon>Crocosphaera</taxon>
        <taxon>Crocosphaera subtropica</taxon>
    </lineage>
</organism>
<dbReference type="KEGG" id="cyt:cce_0664"/>
<dbReference type="eggNOG" id="ENOG502ZATH">
    <property type="taxonomic scope" value="Bacteria"/>
</dbReference>
<gene>
    <name evidence="1" type="ordered locus">cce_0664</name>
</gene>
<evidence type="ECO:0000313" key="2">
    <source>
        <dbReference type="Proteomes" id="UP000001203"/>
    </source>
</evidence>
<evidence type="ECO:0000313" key="1">
    <source>
        <dbReference type="EMBL" id="ACB50015.1"/>
    </source>
</evidence>
<proteinExistence type="predicted"/>
<name>B1WQ93_CROS5</name>
<sequence length="317" mass="37883">MTLTYCKTKDFKKILKFYKSMNQPFYSLNRLRHLKRELGYGVYDQLNSFLSWFRPQTIINESEIRLIGLKRTGNHGITNWIIKQYGDGHIAYLNSLKPQYNPYRLYYNNFPNNRFKQDAFGKFSQKDLLFYSYEDYPLKRITDPNFEKKHDLYLGKSSKRYDVLILRDPFNLFASRLKMMDSASNKKNLLDQFSINLWISYAKEFLGETDYLTQKKVFINYNQWFCNQEYRKNISQQLDLEFSDIGLEKVKGQGGGSSFDGRDLSGKASQMKVLERWQHFKDDPRFMNIFKSEQLWHYSEKIFGSIPQTNYLLNKVS</sequence>
<reference evidence="1 2" key="1">
    <citation type="journal article" date="2008" name="Proc. Natl. Acad. Sci. U.S.A.">
        <title>The genome of Cyanothece 51142, a unicellular diazotrophic cyanobacterium important in the marine nitrogen cycle.</title>
        <authorList>
            <person name="Welsh E.A."/>
            <person name="Liberton M."/>
            <person name="Stoeckel J."/>
            <person name="Loh T."/>
            <person name="Elvitigala T."/>
            <person name="Wang C."/>
            <person name="Wollam A."/>
            <person name="Fulton R.S."/>
            <person name="Clifton S.W."/>
            <person name="Jacobs J.M."/>
            <person name="Aurora R."/>
            <person name="Ghosh B.K."/>
            <person name="Sherman L.A."/>
            <person name="Smith R.D."/>
            <person name="Wilson R.K."/>
            <person name="Pakrasi H.B."/>
        </authorList>
    </citation>
    <scope>NUCLEOTIDE SEQUENCE [LARGE SCALE GENOMIC DNA]</scope>
    <source>
        <strain evidence="2">ATCC 51142 / BH68</strain>
    </source>
</reference>
<dbReference type="HOGENOM" id="CLU_081266_0_0_3"/>
<dbReference type="Proteomes" id="UP000001203">
    <property type="component" value="Chromosome circular"/>
</dbReference>
<evidence type="ECO:0008006" key="3">
    <source>
        <dbReference type="Google" id="ProtNLM"/>
    </source>
</evidence>
<dbReference type="AlphaFoldDB" id="B1WQ93"/>
<dbReference type="EMBL" id="CP000806">
    <property type="protein sequence ID" value="ACB50015.1"/>
    <property type="molecule type" value="Genomic_DNA"/>
</dbReference>
<keyword evidence="2" id="KW-1185">Reference proteome</keyword>
<protein>
    <recommendedName>
        <fullName evidence="3">Sulfotransferase domain-containing protein</fullName>
    </recommendedName>
</protein>